<feature type="signal peptide" evidence="2">
    <location>
        <begin position="1"/>
        <end position="25"/>
    </location>
</feature>
<gene>
    <name evidence="3" type="ORF">OHC33_010839</name>
</gene>
<accession>A0AAN8EIW7</accession>
<dbReference type="AlphaFoldDB" id="A0AAN8EIW7"/>
<evidence type="ECO:0008006" key="5">
    <source>
        <dbReference type="Google" id="ProtNLM"/>
    </source>
</evidence>
<reference evidence="3 4" key="1">
    <citation type="submission" date="2022-12" db="EMBL/GenBank/DDBJ databases">
        <title>Genomic features and morphological characterization of a novel Knufia sp. strain isolated from spacecraft assembly facility.</title>
        <authorList>
            <person name="Teixeira M."/>
            <person name="Chander A.M."/>
            <person name="Stajich J.E."/>
            <person name="Venkateswaran K."/>
        </authorList>
    </citation>
    <scope>NUCLEOTIDE SEQUENCE [LARGE SCALE GENOMIC DNA]</scope>
    <source>
        <strain evidence="3 4">FJI-L2-BK-P2</strain>
    </source>
</reference>
<evidence type="ECO:0000256" key="2">
    <source>
        <dbReference type="SAM" id="SignalP"/>
    </source>
</evidence>
<keyword evidence="2" id="KW-0732">Signal</keyword>
<proteinExistence type="predicted"/>
<sequence>MQPTKLLKALLVLLTTVFLVTLAHAESEESTHDLSEGNTFVSADQDASMAEPGNDYAMSCGGHKETTFECQRDPYKYYCNKQGKLKYSKRDTTICDWCECINLKPKPNCIINLIGQANCARDLGNETQWEWMDDFDKAQAIKKQQKTIEKGAETDLSIKPGGPVPEPQSSAASRLGMPTLLRKLSTVVGTITGLAIPKHDSAKNCIASATPVDLSCELGHKV</sequence>
<organism evidence="3 4">
    <name type="scientific">Knufia fluminis</name>
    <dbReference type="NCBI Taxonomy" id="191047"/>
    <lineage>
        <taxon>Eukaryota</taxon>
        <taxon>Fungi</taxon>
        <taxon>Dikarya</taxon>
        <taxon>Ascomycota</taxon>
        <taxon>Pezizomycotina</taxon>
        <taxon>Eurotiomycetes</taxon>
        <taxon>Chaetothyriomycetidae</taxon>
        <taxon>Chaetothyriales</taxon>
        <taxon>Trichomeriaceae</taxon>
        <taxon>Knufia</taxon>
    </lineage>
</organism>
<evidence type="ECO:0000313" key="4">
    <source>
        <dbReference type="Proteomes" id="UP001316803"/>
    </source>
</evidence>
<comment type="caution">
    <text evidence="3">The sequence shown here is derived from an EMBL/GenBank/DDBJ whole genome shotgun (WGS) entry which is preliminary data.</text>
</comment>
<dbReference type="Proteomes" id="UP001316803">
    <property type="component" value="Unassembled WGS sequence"/>
</dbReference>
<name>A0AAN8EIW7_9EURO</name>
<feature type="region of interest" description="Disordered" evidence="1">
    <location>
        <begin position="152"/>
        <end position="172"/>
    </location>
</feature>
<protein>
    <recommendedName>
        <fullName evidence="5">Secreted protein</fullName>
    </recommendedName>
</protein>
<evidence type="ECO:0000256" key="1">
    <source>
        <dbReference type="SAM" id="MobiDB-lite"/>
    </source>
</evidence>
<evidence type="ECO:0000313" key="3">
    <source>
        <dbReference type="EMBL" id="KAK5948091.1"/>
    </source>
</evidence>
<feature type="chain" id="PRO_5042947166" description="Secreted protein" evidence="2">
    <location>
        <begin position="26"/>
        <end position="222"/>
    </location>
</feature>
<dbReference type="EMBL" id="JAKLMC020000053">
    <property type="protein sequence ID" value="KAK5948091.1"/>
    <property type="molecule type" value="Genomic_DNA"/>
</dbReference>
<keyword evidence="4" id="KW-1185">Reference proteome</keyword>